<dbReference type="Proteomes" id="UP001152759">
    <property type="component" value="Chromosome 10"/>
</dbReference>
<name>A0A9N9ZZL3_BEMTA</name>
<proteinExistence type="predicted"/>
<evidence type="ECO:0000313" key="3">
    <source>
        <dbReference type="Proteomes" id="UP001152759"/>
    </source>
</evidence>
<feature type="region of interest" description="Disordered" evidence="1">
    <location>
        <begin position="1"/>
        <end position="27"/>
    </location>
</feature>
<evidence type="ECO:0000313" key="2">
    <source>
        <dbReference type="EMBL" id="CAH0382678.1"/>
    </source>
</evidence>
<keyword evidence="3" id="KW-1185">Reference proteome</keyword>
<dbReference type="EMBL" id="OU963871">
    <property type="protein sequence ID" value="CAH0382678.1"/>
    <property type="molecule type" value="Genomic_DNA"/>
</dbReference>
<dbReference type="AlphaFoldDB" id="A0A9N9ZZL3"/>
<feature type="compositionally biased region" description="Pro residues" evidence="1">
    <location>
        <begin position="182"/>
        <end position="201"/>
    </location>
</feature>
<protein>
    <submittedName>
        <fullName evidence="2">Uncharacterized protein</fullName>
    </submittedName>
</protein>
<feature type="region of interest" description="Disordered" evidence="1">
    <location>
        <begin position="178"/>
        <end position="282"/>
    </location>
</feature>
<accession>A0A9N9ZZL3</accession>
<gene>
    <name evidence="2" type="ORF">BEMITA_LOCUS2193</name>
</gene>
<sequence length="308" mass="31569">MKTGSGCTLRRRQPVEKPKSAPSKINGKHVQSGRTVFVVLVSALVAYAEGAAIGAPMAMMRAPQFDSASIEHERLGGNFAYKTMEAHAYAAVSPVIENVPTQVGVSYAHRPIFGQVTYHEPAQATVITAPVAVPAAAPVYATPVAAAPVYPAAAPIYAPAPVAAPVYPAAPAFPAADAPSFPAQPSPAFPAQPSPAQPAPAAPAQDAPSFPSQPSPAFPAQGAPSFPSQPSPAFPAQDAPSFPSQPSPAFPAQDAPSFPSQPSPSFPAQGGAPSQDAPAQGQGHHNTLLFLSWIRCLLWQDLKTGLAA</sequence>
<evidence type="ECO:0000256" key="1">
    <source>
        <dbReference type="SAM" id="MobiDB-lite"/>
    </source>
</evidence>
<reference evidence="2" key="1">
    <citation type="submission" date="2021-12" db="EMBL/GenBank/DDBJ databases">
        <authorList>
            <person name="King R."/>
        </authorList>
    </citation>
    <scope>NUCLEOTIDE SEQUENCE</scope>
</reference>
<organism evidence="2 3">
    <name type="scientific">Bemisia tabaci</name>
    <name type="common">Sweetpotato whitefly</name>
    <name type="synonym">Aleurodes tabaci</name>
    <dbReference type="NCBI Taxonomy" id="7038"/>
    <lineage>
        <taxon>Eukaryota</taxon>
        <taxon>Metazoa</taxon>
        <taxon>Ecdysozoa</taxon>
        <taxon>Arthropoda</taxon>
        <taxon>Hexapoda</taxon>
        <taxon>Insecta</taxon>
        <taxon>Pterygota</taxon>
        <taxon>Neoptera</taxon>
        <taxon>Paraneoptera</taxon>
        <taxon>Hemiptera</taxon>
        <taxon>Sternorrhyncha</taxon>
        <taxon>Aleyrodoidea</taxon>
        <taxon>Aleyrodidae</taxon>
        <taxon>Aleyrodinae</taxon>
        <taxon>Bemisia</taxon>
    </lineage>
</organism>